<dbReference type="PANTHER" id="PTHR21255:SF64">
    <property type="entry name" value="DYNEIN LIGHT CHAIN TCTEX-TYPE 5"/>
    <property type="match status" value="1"/>
</dbReference>
<dbReference type="InterPro" id="IPR038586">
    <property type="entry name" value="Tctex-1-like_sf"/>
</dbReference>
<reference evidence="2" key="3">
    <citation type="submission" date="2025-09" db="UniProtKB">
        <authorList>
            <consortium name="Ensembl"/>
        </authorList>
    </citation>
    <scope>IDENTIFICATION</scope>
</reference>
<name>A0A672HIT8_SALFA</name>
<dbReference type="CDD" id="cd21458">
    <property type="entry name" value="DLC-like_TCTEX1D1"/>
    <property type="match status" value="1"/>
</dbReference>
<dbReference type="GO" id="GO:0007018">
    <property type="term" value="P:microtubule-based movement"/>
    <property type="evidence" value="ECO:0007669"/>
    <property type="project" value="TreeGrafter"/>
</dbReference>
<organism evidence="2 3">
    <name type="scientific">Salarias fasciatus</name>
    <name type="common">Jewelled blenny</name>
    <name type="synonym">Blennius fasciatus</name>
    <dbReference type="NCBI Taxonomy" id="181472"/>
    <lineage>
        <taxon>Eukaryota</taxon>
        <taxon>Metazoa</taxon>
        <taxon>Chordata</taxon>
        <taxon>Craniata</taxon>
        <taxon>Vertebrata</taxon>
        <taxon>Euteleostomi</taxon>
        <taxon>Actinopterygii</taxon>
        <taxon>Neopterygii</taxon>
        <taxon>Teleostei</taxon>
        <taxon>Neoteleostei</taxon>
        <taxon>Acanthomorphata</taxon>
        <taxon>Ovalentaria</taxon>
        <taxon>Blenniimorphae</taxon>
        <taxon>Blenniiformes</taxon>
        <taxon>Blennioidei</taxon>
        <taxon>Blenniidae</taxon>
        <taxon>Salariinae</taxon>
        <taxon>Salarias</taxon>
    </lineage>
</organism>
<accession>A0A672HIT8</accession>
<dbReference type="AlphaFoldDB" id="A0A672HIT8"/>
<dbReference type="InterPro" id="IPR005334">
    <property type="entry name" value="Tctex-1-like"/>
</dbReference>
<dbReference type="Proteomes" id="UP000472267">
    <property type="component" value="Chromosome 18"/>
</dbReference>
<dbReference type="OMA" id="CRQMAKT"/>
<dbReference type="Ensembl" id="ENSSFAT00005029919.1">
    <property type="protein sequence ID" value="ENSSFAP00005028854.1"/>
    <property type="gene ID" value="ENSSFAG00005014675.1"/>
</dbReference>
<keyword evidence="3" id="KW-1185">Reference proteome</keyword>
<dbReference type="FunCoup" id="A0A672HIT8">
    <property type="interactions" value="4"/>
</dbReference>
<reference evidence="2" key="2">
    <citation type="submission" date="2025-08" db="UniProtKB">
        <authorList>
            <consortium name="Ensembl"/>
        </authorList>
    </citation>
    <scope>IDENTIFICATION</scope>
</reference>
<proteinExistence type="inferred from homology"/>
<gene>
    <name evidence="2" type="primary">tctex1d1</name>
</gene>
<evidence type="ECO:0000256" key="1">
    <source>
        <dbReference type="ARBA" id="ARBA00005361"/>
    </source>
</evidence>
<dbReference type="InParanoid" id="A0A672HIT8"/>
<dbReference type="PANTHER" id="PTHR21255">
    <property type="entry name" value="T-COMPLEX-ASSOCIATED-TESTIS-EXPRESSED 1/ DYNEIN LIGHT CHAIN"/>
    <property type="match status" value="1"/>
</dbReference>
<comment type="similarity">
    <text evidence="1">Belongs to the dynein light chain Tctex-type family.</text>
</comment>
<reference evidence="2" key="1">
    <citation type="submission" date="2019-06" db="EMBL/GenBank/DDBJ databases">
        <authorList>
            <consortium name="Wellcome Sanger Institute Data Sharing"/>
        </authorList>
    </citation>
    <scope>NUCLEOTIDE SEQUENCE [LARGE SCALE GENOMIC DNA]</scope>
</reference>
<dbReference type="GO" id="GO:0005868">
    <property type="term" value="C:cytoplasmic dynein complex"/>
    <property type="evidence" value="ECO:0007669"/>
    <property type="project" value="TreeGrafter"/>
</dbReference>
<dbReference type="GO" id="GO:0045505">
    <property type="term" value="F:dynein intermediate chain binding"/>
    <property type="evidence" value="ECO:0007669"/>
    <property type="project" value="TreeGrafter"/>
</dbReference>
<evidence type="ECO:0000313" key="2">
    <source>
        <dbReference type="Ensembl" id="ENSSFAP00005028854.1"/>
    </source>
</evidence>
<sequence length="138" mass="15506">SISTVSGMDELGHHDDMMTAKTMPNTYQLGPSKRFPISTVTDILKDVLATNLQLEKYEVEWARKMTKTLSEVIKAGVKDLMIPRYKLVVLVTIGELAAQGMQMNSRCLWDANNDNFASYSFKNNSLFGVAIVYGIYME</sequence>
<dbReference type="GO" id="GO:0005737">
    <property type="term" value="C:cytoplasm"/>
    <property type="evidence" value="ECO:0007669"/>
    <property type="project" value="TreeGrafter"/>
</dbReference>
<protein>
    <submittedName>
        <fullName evidence="2">Tctex1 domain containing 1</fullName>
    </submittedName>
</protein>
<dbReference type="Gene3D" id="3.30.1140.40">
    <property type="entry name" value="Tctex-1"/>
    <property type="match status" value="1"/>
</dbReference>
<dbReference type="Pfam" id="PF03645">
    <property type="entry name" value="Tctex-1"/>
    <property type="match status" value="1"/>
</dbReference>
<dbReference type="FunFam" id="3.30.1140.40:FF:000003">
    <property type="entry name" value="tctex1 domain-containing protein 2"/>
    <property type="match status" value="1"/>
</dbReference>
<evidence type="ECO:0000313" key="3">
    <source>
        <dbReference type="Proteomes" id="UP000472267"/>
    </source>
</evidence>